<proteinExistence type="predicted"/>
<reference evidence="2 3" key="1">
    <citation type="submission" date="2024-10" db="EMBL/GenBank/DDBJ databases">
        <title>The Natural Products Discovery Center: Release of the First 8490 Sequenced Strains for Exploring Actinobacteria Biosynthetic Diversity.</title>
        <authorList>
            <person name="Kalkreuter E."/>
            <person name="Kautsar S.A."/>
            <person name="Yang D."/>
            <person name="Bader C.D."/>
            <person name="Teijaro C.N."/>
            <person name="Fluegel L."/>
            <person name="Davis C.M."/>
            <person name="Simpson J.R."/>
            <person name="Lauterbach L."/>
            <person name="Steele A.D."/>
            <person name="Gui C."/>
            <person name="Meng S."/>
            <person name="Li G."/>
            <person name="Viehrig K."/>
            <person name="Ye F."/>
            <person name="Su P."/>
            <person name="Kiefer A.F."/>
            <person name="Nichols A."/>
            <person name="Cepeda A.J."/>
            <person name="Yan W."/>
            <person name="Fan B."/>
            <person name="Jiang Y."/>
            <person name="Adhikari A."/>
            <person name="Zheng C.-J."/>
            <person name="Schuster L."/>
            <person name="Cowan T.M."/>
            <person name="Smanski M.J."/>
            <person name="Chevrette M.G."/>
            <person name="De Carvalho L.P.S."/>
            <person name="Shen B."/>
        </authorList>
    </citation>
    <scope>NUCLEOTIDE SEQUENCE [LARGE SCALE GENOMIC DNA]</scope>
    <source>
        <strain evidence="2 3">NPDC049503</strain>
    </source>
</reference>
<evidence type="ECO:0000256" key="1">
    <source>
        <dbReference type="SAM" id="Phobius"/>
    </source>
</evidence>
<dbReference type="RefSeq" id="WP_397022722.1">
    <property type="nucleotide sequence ID" value="NZ_JBITMB010000005.1"/>
</dbReference>
<keyword evidence="3" id="KW-1185">Reference proteome</keyword>
<sequence length="76" mass="8229">MRWRTVARIVVGTVLSLLGLLWILQGADLVRIRPILCVADCRPLTGGSPAWLAIGTVTLVVGLTVAGALRRRRSPR</sequence>
<feature type="transmembrane region" description="Helical" evidence="1">
    <location>
        <begin position="50"/>
        <end position="69"/>
    </location>
</feature>
<keyword evidence="1" id="KW-0812">Transmembrane</keyword>
<organism evidence="2 3">
    <name type="scientific">Nonomuraea indica</name>
    <dbReference type="NCBI Taxonomy" id="1581193"/>
    <lineage>
        <taxon>Bacteria</taxon>
        <taxon>Bacillati</taxon>
        <taxon>Actinomycetota</taxon>
        <taxon>Actinomycetes</taxon>
        <taxon>Streptosporangiales</taxon>
        <taxon>Streptosporangiaceae</taxon>
        <taxon>Nonomuraea</taxon>
    </lineage>
</organism>
<keyword evidence="1" id="KW-0472">Membrane</keyword>
<evidence type="ECO:0000313" key="2">
    <source>
        <dbReference type="EMBL" id="MFI7442752.1"/>
    </source>
</evidence>
<evidence type="ECO:0000313" key="3">
    <source>
        <dbReference type="Proteomes" id="UP001612928"/>
    </source>
</evidence>
<keyword evidence="1" id="KW-1133">Transmembrane helix</keyword>
<dbReference type="Proteomes" id="UP001612928">
    <property type="component" value="Unassembled WGS sequence"/>
</dbReference>
<accession>A0ABW8A8B3</accession>
<gene>
    <name evidence="2" type="ORF">ACIBP5_22520</name>
</gene>
<comment type="caution">
    <text evidence="2">The sequence shown here is derived from an EMBL/GenBank/DDBJ whole genome shotgun (WGS) entry which is preliminary data.</text>
</comment>
<dbReference type="EMBL" id="JBITMB010000005">
    <property type="protein sequence ID" value="MFI7442752.1"/>
    <property type="molecule type" value="Genomic_DNA"/>
</dbReference>
<protein>
    <submittedName>
        <fullName evidence="2">Uncharacterized protein</fullName>
    </submittedName>
</protein>
<name>A0ABW8A8B3_9ACTN</name>